<accession>A0A1V5SV07</accession>
<evidence type="ECO:0000313" key="1">
    <source>
        <dbReference type="EMBL" id="OQA58021.1"/>
    </source>
</evidence>
<name>A0A1V5SV07_9BACT</name>
<dbReference type="AlphaFoldDB" id="A0A1V5SV07"/>
<reference evidence="1" key="1">
    <citation type="submission" date="2017-02" db="EMBL/GenBank/DDBJ databases">
        <title>Delving into the versatile metabolic prowess of the omnipresent phylum Bacteroidetes.</title>
        <authorList>
            <person name="Nobu M.K."/>
            <person name="Mei R."/>
            <person name="Narihiro T."/>
            <person name="Kuroda K."/>
            <person name="Liu W.-T."/>
        </authorList>
    </citation>
    <scope>NUCLEOTIDE SEQUENCE</scope>
    <source>
        <strain evidence="1">ADurb.Bin276</strain>
    </source>
</reference>
<dbReference type="Proteomes" id="UP000485569">
    <property type="component" value="Unassembled WGS sequence"/>
</dbReference>
<proteinExistence type="predicted"/>
<protein>
    <submittedName>
        <fullName evidence="1">Uncharacterized protein</fullName>
    </submittedName>
</protein>
<dbReference type="InterPro" id="IPR045706">
    <property type="entry name" value="DUF6062"/>
</dbReference>
<gene>
    <name evidence="1" type="ORF">BWY41_01122</name>
</gene>
<organism evidence="1">
    <name type="scientific">Candidatus Atribacter allofermentans</name>
    <dbReference type="NCBI Taxonomy" id="1852833"/>
    <lineage>
        <taxon>Bacteria</taxon>
        <taxon>Pseudomonadati</taxon>
        <taxon>Atribacterota</taxon>
        <taxon>Atribacteria</taxon>
        <taxon>Atribacterales</taxon>
        <taxon>Atribacteraceae</taxon>
        <taxon>Atribacter</taxon>
    </lineage>
</organism>
<comment type="caution">
    <text evidence="1">The sequence shown here is derived from an EMBL/GenBank/DDBJ whole genome shotgun (WGS) entry which is preliminary data.</text>
</comment>
<dbReference type="Pfam" id="PF19538">
    <property type="entry name" value="DUF6062"/>
    <property type="match status" value="1"/>
</dbReference>
<dbReference type="EMBL" id="MWBQ01000081">
    <property type="protein sequence ID" value="OQA58021.1"/>
    <property type="molecule type" value="Genomic_DNA"/>
</dbReference>
<sequence length="208" mass="24807">MDKTYYDLLELFSESGCPICSYKKTFEEQSLDGLFYEFVTDPEIRQKLRNQGGFCQDHLRRVFDARPSILGISIVYEDLLNTSLKNENYPVINHCPLCQIWKDKIHHLENILQKRWKDFKSIWGEYTFFCTVHQNEIKLTSSIRSELQELTLKSLKNIDENLKSFIQKFDYQAKKDTITIEESNSWQEVLEFFAGQRLRKSHHIHSRK</sequence>